<gene>
    <name evidence="2" type="ORF">Pmar_PMAR011967</name>
</gene>
<dbReference type="GeneID" id="9064638"/>
<feature type="compositionally biased region" description="Low complexity" evidence="1">
    <location>
        <begin position="162"/>
        <end position="182"/>
    </location>
</feature>
<evidence type="ECO:0000313" key="2">
    <source>
        <dbReference type="EMBL" id="EER05909.1"/>
    </source>
</evidence>
<keyword evidence="3" id="KW-1185">Reference proteome</keyword>
<dbReference type="Proteomes" id="UP000007800">
    <property type="component" value="Unassembled WGS sequence"/>
</dbReference>
<protein>
    <submittedName>
        <fullName evidence="2">Uncharacterized protein</fullName>
    </submittedName>
</protein>
<feature type="compositionally biased region" description="Basic and acidic residues" evidence="1">
    <location>
        <begin position="205"/>
        <end position="220"/>
    </location>
</feature>
<dbReference type="RefSeq" id="XP_002774093.1">
    <property type="nucleotide sequence ID" value="XM_002774047.1"/>
</dbReference>
<feature type="compositionally biased region" description="Basic and acidic residues" evidence="1">
    <location>
        <begin position="233"/>
        <end position="248"/>
    </location>
</feature>
<name>C5LBT8_PERM5</name>
<dbReference type="EMBL" id="GG680918">
    <property type="protein sequence ID" value="EER05909.1"/>
    <property type="molecule type" value="Genomic_DNA"/>
</dbReference>
<dbReference type="AlphaFoldDB" id="C5LBT8"/>
<organism evidence="3">
    <name type="scientific">Perkinsus marinus (strain ATCC 50983 / TXsc)</name>
    <dbReference type="NCBI Taxonomy" id="423536"/>
    <lineage>
        <taxon>Eukaryota</taxon>
        <taxon>Sar</taxon>
        <taxon>Alveolata</taxon>
        <taxon>Perkinsozoa</taxon>
        <taxon>Perkinsea</taxon>
        <taxon>Perkinsida</taxon>
        <taxon>Perkinsidae</taxon>
        <taxon>Perkinsus</taxon>
    </lineage>
</organism>
<proteinExistence type="predicted"/>
<reference evidence="2 3" key="1">
    <citation type="submission" date="2008-07" db="EMBL/GenBank/DDBJ databases">
        <authorList>
            <person name="El-Sayed N."/>
            <person name="Caler E."/>
            <person name="Inman J."/>
            <person name="Amedeo P."/>
            <person name="Hass B."/>
            <person name="Wortman J."/>
        </authorList>
    </citation>
    <scope>NUCLEOTIDE SEQUENCE [LARGE SCALE GENOMIC DNA]</scope>
    <source>
        <strain evidence="3">ATCC 50983 / TXsc</strain>
    </source>
</reference>
<evidence type="ECO:0000313" key="3">
    <source>
        <dbReference type="Proteomes" id="UP000007800"/>
    </source>
</evidence>
<dbReference type="InParanoid" id="C5LBT8"/>
<evidence type="ECO:0000256" key="1">
    <source>
        <dbReference type="SAM" id="MobiDB-lite"/>
    </source>
</evidence>
<sequence>MCYEGMGEEEITSVERLVAEARRKAAPGGIYGTQMREKALGLVARWEGVKARFNGNERKFETVGSPEALQSAFVEELKRFDDDAMVERYDTSVLVPGGKAAIGANIDAMVAATMEAEMAGGGQPTRQSKGIEAKPSRARTDSITLPSLPSAGEQTKRGAQTARALGSASRSSRRGSQQGQGQPSFFMNNAGGQPRRGSVPNRPTGADKADLNQLIKEAKARQALLRAQSQTKLEGDSGGKTDPEEVRSRLRTGRTRQELEAAMNEAKELGMTYEATLAEKKLEGMKE</sequence>
<feature type="region of interest" description="Disordered" evidence="1">
    <location>
        <begin position="117"/>
        <end position="269"/>
    </location>
</feature>
<feature type="compositionally biased region" description="Basic and acidic residues" evidence="1">
    <location>
        <begin position="129"/>
        <end position="140"/>
    </location>
</feature>
<accession>C5LBT8</accession>